<gene>
    <name evidence="2" type="ORF">DARMORV10_A06P38010.1</name>
</gene>
<reference evidence="2" key="1">
    <citation type="submission" date="2021-01" db="EMBL/GenBank/DDBJ databases">
        <authorList>
            <consortium name="Genoscope - CEA"/>
            <person name="William W."/>
        </authorList>
    </citation>
    <scope>NUCLEOTIDE SEQUENCE</scope>
</reference>
<evidence type="ECO:0000256" key="1">
    <source>
        <dbReference type="SAM" id="MobiDB-lite"/>
    </source>
</evidence>
<feature type="compositionally biased region" description="Basic and acidic residues" evidence="1">
    <location>
        <begin position="7"/>
        <end position="20"/>
    </location>
</feature>
<sequence length="55" mass="6476">SNLSFSLRDRERERERESARESSCSLLSEKSSRQTGKISHEDLLSRIIVHFRQDL</sequence>
<feature type="region of interest" description="Disordered" evidence="1">
    <location>
        <begin position="1"/>
        <end position="37"/>
    </location>
</feature>
<accession>A0A816SUM5</accession>
<dbReference type="EMBL" id="HG994360">
    <property type="protein sequence ID" value="CAF2089457.1"/>
    <property type="molecule type" value="Genomic_DNA"/>
</dbReference>
<evidence type="ECO:0000313" key="2">
    <source>
        <dbReference type="EMBL" id="CAF2089457.1"/>
    </source>
</evidence>
<feature type="non-terminal residue" evidence="2">
    <location>
        <position position="1"/>
    </location>
</feature>
<name>A0A816SUM5_BRANA</name>
<protein>
    <submittedName>
        <fullName evidence="2">(rape) hypothetical protein</fullName>
    </submittedName>
</protein>
<dbReference type="AlphaFoldDB" id="A0A816SUM5"/>
<dbReference type="Proteomes" id="UP001295469">
    <property type="component" value="Chromosome A06"/>
</dbReference>
<proteinExistence type="predicted"/>
<organism evidence="2">
    <name type="scientific">Brassica napus</name>
    <name type="common">Rape</name>
    <dbReference type="NCBI Taxonomy" id="3708"/>
    <lineage>
        <taxon>Eukaryota</taxon>
        <taxon>Viridiplantae</taxon>
        <taxon>Streptophyta</taxon>
        <taxon>Embryophyta</taxon>
        <taxon>Tracheophyta</taxon>
        <taxon>Spermatophyta</taxon>
        <taxon>Magnoliopsida</taxon>
        <taxon>eudicotyledons</taxon>
        <taxon>Gunneridae</taxon>
        <taxon>Pentapetalae</taxon>
        <taxon>rosids</taxon>
        <taxon>malvids</taxon>
        <taxon>Brassicales</taxon>
        <taxon>Brassicaceae</taxon>
        <taxon>Brassiceae</taxon>
        <taxon>Brassica</taxon>
    </lineage>
</organism>